<evidence type="ECO:0000256" key="5">
    <source>
        <dbReference type="ARBA" id="ARBA00022741"/>
    </source>
</evidence>
<evidence type="ECO:0000259" key="7">
    <source>
        <dbReference type="PROSITE" id="PS50893"/>
    </source>
</evidence>
<name>A0A7S7M0C5_9BACT</name>
<dbReference type="GO" id="GO:0005524">
    <property type="term" value="F:ATP binding"/>
    <property type="evidence" value="ECO:0007669"/>
    <property type="project" value="UniProtKB-KW"/>
</dbReference>
<keyword evidence="9" id="KW-1185">Reference proteome</keyword>
<dbReference type="InterPro" id="IPR017911">
    <property type="entry name" value="MacB-like_ATP-bd"/>
</dbReference>
<evidence type="ECO:0000256" key="4">
    <source>
        <dbReference type="ARBA" id="ARBA00022448"/>
    </source>
</evidence>
<organism evidence="8 9">
    <name type="scientific">Candidatus Sulfurimonas marisnigri</name>
    <dbReference type="NCBI Taxonomy" id="2740405"/>
    <lineage>
        <taxon>Bacteria</taxon>
        <taxon>Pseudomonadati</taxon>
        <taxon>Campylobacterota</taxon>
        <taxon>Epsilonproteobacteria</taxon>
        <taxon>Campylobacterales</taxon>
        <taxon>Sulfurimonadaceae</taxon>
        <taxon>Sulfurimonas</taxon>
    </lineage>
</organism>
<comment type="similarity">
    <text evidence="2">Belongs to the ABC transporter superfamily.</text>
</comment>
<accession>A0A7S7M0C5</accession>
<dbReference type="AlphaFoldDB" id="A0A7S7M0C5"/>
<keyword evidence="4" id="KW-0813">Transport</keyword>
<dbReference type="Pfam" id="PF00005">
    <property type="entry name" value="ABC_tran"/>
    <property type="match status" value="1"/>
</dbReference>
<evidence type="ECO:0000313" key="9">
    <source>
        <dbReference type="Proteomes" id="UP000593836"/>
    </source>
</evidence>
<dbReference type="GO" id="GO:0016887">
    <property type="term" value="F:ATP hydrolysis activity"/>
    <property type="evidence" value="ECO:0007669"/>
    <property type="project" value="InterPro"/>
</dbReference>
<comment type="function">
    <text evidence="1">Part of the ABC transporter FtsEX involved in cellular division. Important for assembly or stability of the septal ring.</text>
</comment>
<dbReference type="FunFam" id="3.40.50.300:FF:000056">
    <property type="entry name" value="Cell division ATP-binding protein FtsE"/>
    <property type="match status" value="1"/>
</dbReference>
<dbReference type="InterPro" id="IPR015854">
    <property type="entry name" value="ABC_transpr_LolD-like"/>
</dbReference>
<dbReference type="GO" id="GO:0005886">
    <property type="term" value="C:plasma membrane"/>
    <property type="evidence" value="ECO:0007669"/>
    <property type="project" value="UniProtKB-ARBA"/>
</dbReference>
<dbReference type="CDD" id="cd03255">
    <property type="entry name" value="ABC_MJ0796_LolCDE_FtsE"/>
    <property type="match status" value="1"/>
</dbReference>
<protein>
    <recommendedName>
        <fullName evidence="3">Cell division ATP-binding protein FtsE</fullName>
    </recommendedName>
</protein>
<dbReference type="Gene3D" id="3.40.50.300">
    <property type="entry name" value="P-loop containing nucleotide triphosphate hydrolases"/>
    <property type="match status" value="1"/>
</dbReference>
<dbReference type="KEGG" id="smas:HUE87_08240"/>
<sequence length="222" mass="24785">MIELKNITKKYEINKNNIITALDDINLSIKEGELVVLRGPSGSGKSTILSLIAALSKPTSGEVIVDNKRISKLSDDFSSDFRRDNVGFIFQKYNLIANLSVKENIVLALIPMNLHVDVIEEKLSRVLDMFHIEHKKDMLVKNLSGGEQQRVAIARANINEPKIILADEPTANLDKNLSLAFIEILKELKAQGKTVVIATHDPIFFTLDIIDREIEINQGIIS</sequence>
<gene>
    <name evidence="8" type="ORF">HUE87_08240</name>
</gene>
<evidence type="ECO:0000313" key="8">
    <source>
        <dbReference type="EMBL" id="QOY53884.1"/>
    </source>
</evidence>
<proteinExistence type="inferred from homology"/>
<dbReference type="InterPro" id="IPR003439">
    <property type="entry name" value="ABC_transporter-like_ATP-bd"/>
</dbReference>
<dbReference type="PANTHER" id="PTHR24220:SF692">
    <property type="entry name" value="ABC TRANSPORTER DOMAIN-CONTAINING PROTEIN"/>
    <property type="match status" value="1"/>
</dbReference>
<evidence type="ECO:0000256" key="1">
    <source>
        <dbReference type="ARBA" id="ARBA00002579"/>
    </source>
</evidence>
<evidence type="ECO:0000256" key="3">
    <source>
        <dbReference type="ARBA" id="ARBA00020019"/>
    </source>
</evidence>
<keyword evidence="6 8" id="KW-0067">ATP-binding</keyword>
<dbReference type="GO" id="GO:0022857">
    <property type="term" value="F:transmembrane transporter activity"/>
    <property type="evidence" value="ECO:0007669"/>
    <property type="project" value="TreeGrafter"/>
</dbReference>
<dbReference type="SMART" id="SM00382">
    <property type="entry name" value="AAA"/>
    <property type="match status" value="1"/>
</dbReference>
<dbReference type="EMBL" id="CP054493">
    <property type="protein sequence ID" value="QOY53884.1"/>
    <property type="molecule type" value="Genomic_DNA"/>
</dbReference>
<dbReference type="InterPro" id="IPR003593">
    <property type="entry name" value="AAA+_ATPase"/>
</dbReference>
<dbReference type="PANTHER" id="PTHR24220">
    <property type="entry name" value="IMPORT ATP-BINDING PROTEIN"/>
    <property type="match status" value="1"/>
</dbReference>
<dbReference type="Proteomes" id="UP000593836">
    <property type="component" value="Chromosome"/>
</dbReference>
<reference evidence="8 9" key="1">
    <citation type="submission" date="2020-05" db="EMBL/GenBank/DDBJ databases">
        <title>Sulfurimonas marisnigri, sp. nov., and Sulfurimonas baltica, sp. nov., manganese oxide reducing chemolithoautotrophs of the class Epsilonproteobacteria isolated from the pelagic redoxclines of the Black and Baltic Seas and emended description of the genus Sulfurimonas.</title>
        <authorList>
            <person name="Henkel J.V."/>
            <person name="Laudan C."/>
            <person name="Werner J."/>
            <person name="Neu T."/>
            <person name="Plewe S."/>
            <person name="Sproer C."/>
            <person name="Bunk B."/>
            <person name="Schulz-Vogt H.N."/>
        </authorList>
    </citation>
    <scope>NUCLEOTIDE SEQUENCE [LARGE SCALE GENOMIC DNA]</scope>
    <source>
        <strain evidence="8 9">SoZ1</strain>
    </source>
</reference>
<keyword evidence="5" id="KW-0547">Nucleotide-binding</keyword>
<evidence type="ECO:0000256" key="2">
    <source>
        <dbReference type="ARBA" id="ARBA00005417"/>
    </source>
</evidence>
<dbReference type="SUPFAM" id="SSF52540">
    <property type="entry name" value="P-loop containing nucleoside triphosphate hydrolases"/>
    <property type="match status" value="1"/>
</dbReference>
<dbReference type="InterPro" id="IPR027417">
    <property type="entry name" value="P-loop_NTPase"/>
</dbReference>
<feature type="domain" description="ABC transporter" evidence="7">
    <location>
        <begin position="2"/>
        <end position="222"/>
    </location>
</feature>
<dbReference type="PROSITE" id="PS50893">
    <property type="entry name" value="ABC_TRANSPORTER_2"/>
    <property type="match status" value="1"/>
</dbReference>
<dbReference type="RefSeq" id="WP_194365719.1">
    <property type="nucleotide sequence ID" value="NZ_CP054493.1"/>
</dbReference>
<evidence type="ECO:0000256" key="6">
    <source>
        <dbReference type="ARBA" id="ARBA00022840"/>
    </source>
</evidence>